<feature type="domain" description="HMA" evidence="2">
    <location>
        <begin position="2"/>
        <end position="71"/>
    </location>
</feature>
<protein>
    <submittedName>
        <fullName evidence="3">Heavy-metal-associated domain-containing protein</fullName>
    </submittedName>
</protein>
<dbReference type="Proteomes" id="UP001056336">
    <property type="component" value="Chromosome"/>
</dbReference>
<gene>
    <name evidence="3" type="ORF">M6D93_05785</name>
</gene>
<dbReference type="Gene3D" id="3.30.70.100">
    <property type="match status" value="1"/>
</dbReference>
<evidence type="ECO:0000259" key="2">
    <source>
        <dbReference type="PROSITE" id="PS50846"/>
    </source>
</evidence>
<evidence type="ECO:0000256" key="1">
    <source>
        <dbReference type="ARBA" id="ARBA00022723"/>
    </source>
</evidence>
<keyword evidence="1" id="KW-0479">Metal-binding</keyword>
<organism evidence="3 4">
    <name type="scientific">Jatrophihabitans telluris</name>
    <dbReference type="NCBI Taxonomy" id="2038343"/>
    <lineage>
        <taxon>Bacteria</taxon>
        <taxon>Bacillati</taxon>
        <taxon>Actinomycetota</taxon>
        <taxon>Actinomycetes</taxon>
        <taxon>Jatrophihabitantales</taxon>
        <taxon>Jatrophihabitantaceae</taxon>
        <taxon>Jatrophihabitans</taxon>
    </lineage>
</organism>
<dbReference type="InterPro" id="IPR017969">
    <property type="entry name" value="Heavy-metal-associated_CS"/>
</dbReference>
<sequence>MTTAAYPVTGLTCEHCARAVTEELSALDGVDTVEVELVANGTSTVRVLSQAPLTDSAVAAALDEAGDYQLVPRD</sequence>
<reference evidence="3" key="2">
    <citation type="submission" date="2022-05" db="EMBL/GenBank/DDBJ databases">
        <authorList>
            <person name="Kim J.-S."/>
            <person name="Lee K."/>
            <person name="Suh M."/>
            <person name="Eom M."/>
            <person name="Kim J.-S."/>
            <person name="Kim D.-S."/>
            <person name="Ko S.-H."/>
            <person name="Shin Y."/>
            <person name="Lee J.-S."/>
        </authorList>
    </citation>
    <scope>NUCLEOTIDE SEQUENCE</scope>
    <source>
        <strain evidence="3">N237</strain>
    </source>
</reference>
<dbReference type="InterPro" id="IPR006121">
    <property type="entry name" value="HMA_dom"/>
</dbReference>
<evidence type="ECO:0000313" key="3">
    <source>
        <dbReference type="EMBL" id="UQX89517.1"/>
    </source>
</evidence>
<dbReference type="CDD" id="cd00371">
    <property type="entry name" value="HMA"/>
    <property type="match status" value="1"/>
</dbReference>
<proteinExistence type="predicted"/>
<dbReference type="SUPFAM" id="SSF55008">
    <property type="entry name" value="HMA, heavy metal-associated domain"/>
    <property type="match status" value="1"/>
</dbReference>
<keyword evidence="4" id="KW-1185">Reference proteome</keyword>
<dbReference type="PROSITE" id="PS50846">
    <property type="entry name" value="HMA_2"/>
    <property type="match status" value="1"/>
</dbReference>
<accession>A0ABY4R2G7</accession>
<dbReference type="PROSITE" id="PS01047">
    <property type="entry name" value="HMA_1"/>
    <property type="match status" value="1"/>
</dbReference>
<evidence type="ECO:0000313" key="4">
    <source>
        <dbReference type="Proteomes" id="UP001056336"/>
    </source>
</evidence>
<dbReference type="Pfam" id="PF00403">
    <property type="entry name" value="HMA"/>
    <property type="match status" value="1"/>
</dbReference>
<name>A0ABY4R2G7_9ACTN</name>
<dbReference type="RefSeq" id="WP_249773413.1">
    <property type="nucleotide sequence ID" value="NZ_CP097332.1"/>
</dbReference>
<dbReference type="EMBL" id="CP097332">
    <property type="protein sequence ID" value="UQX89517.1"/>
    <property type="molecule type" value="Genomic_DNA"/>
</dbReference>
<dbReference type="InterPro" id="IPR036163">
    <property type="entry name" value="HMA_dom_sf"/>
</dbReference>
<reference evidence="3" key="1">
    <citation type="journal article" date="2018" name="Int. J. Syst. Evol. Microbiol.">
        <title>Jatrophihabitans telluris sp. nov., isolated from sediment soil of lava forest wetlands and the emended description of the genus Jatrophihabitans.</title>
        <authorList>
            <person name="Lee K.C."/>
            <person name="Suh M.K."/>
            <person name="Eom M.K."/>
            <person name="Kim K.K."/>
            <person name="Kim J.S."/>
            <person name="Kim D.S."/>
            <person name="Ko S.H."/>
            <person name="Shin Y.K."/>
            <person name="Lee J.S."/>
        </authorList>
    </citation>
    <scope>NUCLEOTIDE SEQUENCE</scope>
    <source>
        <strain evidence="3">N237</strain>
    </source>
</reference>